<keyword evidence="6" id="KW-1185">Reference proteome</keyword>
<evidence type="ECO:0000256" key="1">
    <source>
        <dbReference type="ARBA" id="ARBA00022596"/>
    </source>
</evidence>
<dbReference type="GO" id="GO:0051604">
    <property type="term" value="P:protein maturation"/>
    <property type="evidence" value="ECO:0007669"/>
    <property type="project" value="InterPro"/>
</dbReference>
<dbReference type="GO" id="GO:0008270">
    <property type="term" value="F:zinc ion binding"/>
    <property type="evidence" value="ECO:0007669"/>
    <property type="project" value="UniProtKB-UniRule"/>
</dbReference>
<feature type="binding site" evidence="4">
    <location>
        <position position="90"/>
    </location>
    <ligand>
        <name>Zn(2+)</name>
        <dbReference type="ChEBI" id="CHEBI:29105"/>
    </ligand>
</feature>
<dbReference type="NCBIfam" id="TIGR00100">
    <property type="entry name" value="hypA"/>
    <property type="match status" value="1"/>
</dbReference>
<dbReference type="HAMAP" id="MF_00213">
    <property type="entry name" value="HypA_HybF"/>
    <property type="match status" value="1"/>
</dbReference>
<dbReference type="OrthoDB" id="9800361at2"/>
<evidence type="ECO:0000313" key="5">
    <source>
        <dbReference type="EMBL" id="SKA83270.1"/>
    </source>
</evidence>
<evidence type="ECO:0000256" key="3">
    <source>
        <dbReference type="ARBA" id="ARBA00022833"/>
    </source>
</evidence>
<gene>
    <name evidence="4" type="primary">hypA</name>
    <name evidence="5" type="ORF">SAMN05443428_10563</name>
</gene>
<dbReference type="PANTHER" id="PTHR34535:SF3">
    <property type="entry name" value="HYDROGENASE MATURATION FACTOR HYPA"/>
    <property type="match status" value="1"/>
</dbReference>
<dbReference type="Gene3D" id="3.30.2320.80">
    <property type="match status" value="1"/>
</dbReference>
<comment type="similarity">
    <text evidence="4">Belongs to the HypA/HybF family.</text>
</comment>
<dbReference type="PIRSF" id="PIRSF004761">
    <property type="entry name" value="Hydrgn_mat_HypA"/>
    <property type="match status" value="1"/>
</dbReference>
<dbReference type="InterPro" id="IPR000688">
    <property type="entry name" value="HypA/HybF"/>
</dbReference>
<dbReference type="Proteomes" id="UP000190105">
    <property type="component" value="Unassembled WGS sequence"/>
</dbReference>
<evidence type="ECO:0000256" key="4">
    <source>
        <dbReference type="HAMAP-Rule" id="MF_00213"/>
    </source>
</evidence>
<keyword evidence="1 4" id="KW-0533">Nickel</keyword>
<feature type="binding site" evidence="4">
    <location>
        <position position="87"/>
    </location>
    <ligand>
        <name>Zn(2+)</name>
        <dbReference type="ChEBI" id="CHEBI:29105"/>
    </ligand>
</feature>
<feature type="binding site" evidence="4">
    <location>
        <position position="106"/>
    </location>
    <ligand>
        <name>Zn(2+)</name>
        <dbReference type="ChEBI" id="CHEBI:29105"/>
    </ligand>
</feature>
<name>A0A1T4X104_9CLOT</name>
<dbReference type="PANTHER" id="PTHR34535">
    <property type="entry name" value="HYDROGENASE MATURATION FACTOR HYPA"/>
    <property type="match status" value="1"/>
</dbReference>
<dbReference type="AlphaFoldDB" id="A0A1T4X104"/>
<dbReference type="EMBL" id="FUYH01000005">
    <property type="protein sequence ID" value="SKA83270.1"/>
    <property type="molecule type" value="Genomic_DNA"/>
</dbReference>
<accession>A0A1T4X104</accession>
<dbReference type="GO" id="GO:0016151">
    <property type="term" value="F:nickel cation binding"/>
    <property type="evidence" value="ECO:0007669"/>
    <property type="project" value="UniProtKB-UniRule"/>
</dbReference>
<comment type="function">
    <text evidence="4">Involved in the maturation of [NiFe] hydrogenases. Required for nickel insertion into the metal center of the hydrogenase.</text>
</comment>
<keyword evidence="3 4" id="KW-0862">Zinc</keyword>
<protein>
    <recommendedName>
        <fullName evidence="4">Hydrogenase maturation factor HypA</fullName>
    </recommendedName>
</protein>
<feature type="binding site" evidence="4">
    <location>
        <position position="103"/>
    </location>
    <ligand>
        <name>Zn(2+)</name>
        <dbReference type="ChEBI" id="CHEBI:29105"/>
    </ligand>
</feature>
<feature type="binding site" evidence="4">
    <location>
        <position position="16"/>
    </location>
    <ligand>
        <name>Ni(2+)</name>
        <dbReference type="ChEBI" id="CHEBI:49786"/>
    </ligand>
</feature>
<reference evidence="6" key="1">
    <citation type="submission" date="2017-02" db="EMBL/GenBank/DDBJ databases">
        <authorList>
            <person name="Varghese N."/>
            <person name="Submissions S."/>
        </authorList>
    </citation>
    <scope>NUCLEOTIDE SEQUENCE [LARGE SCALE GENOMIC DNA]</scope>
    <source>
        <strain evidence="6">USBA 833</strain>
    </source>
</reference>
<dbReference type="Pfam" id="PF01155">
    <property type="entry name" value="HypA"/>
    <property type="match status" value="1"/>
</dbReference>
<proteinExistence type="inferred from homology"/>
<sequence length="127" mass="14422">MQVLTRVFPVQIDDMHELSIIEGIIKITEEEVKKYEVNRIIQIRLKVGIISGIMPSLLQEYFSIASKGTVVEGAVLKIETVPLRIKCLNCECENIMENIKIKCPICKSSDLKILSGRELYIDSLEVE</sequence>
<evidence type="ECO:0000313" key="6">
    <source>
        <dbReference type="Proteomes" id="UP000190105"/>
    </source>
</evidence>
<evidence type="ECO:0000256" key="2">
    <source>
        <dbReference type="ARBA" id="ARBA00022723"/>
    </source>
</evidence>
<dbReference type="STRING" id="1147123.SAMN05443428_10563"/>
<organism evidence="5 6">
    <name type="scientific">Caloramator quimbayensis</name>
    <dbReference type="NCBI Taxonomy" id="1147123"/>
    <lineage>
        <taxon>Bacteria</taxon>
        <taxon>Bacillati</taxon>
        <taxon>Bacillota</taxon>
        <taxon>Clostridia</taxon>
        <taxon>Eubacteriales</taxon>
        <taxon>Clostridiaceae</taxon>
        <taxon>Caloramator</taxon>
    </lineage>
</organism>
<keyword evidence="2 4" id="KW-0479">Metal-binding</keyword>